<comment type="caution">
    <text evidence="6">The sequence shown here is derived from an EMBL/GenBank/DDBJ whole genome shotgun (WGS) entry which is preliminary data.</text>
</comment>
<dbReference type="PANTHER" id="PTHR37164:SF1">
    <property type="entry name" value="BACTERIOHEMERYTHRIN"/>
    <property type="match status" value="1"/>
</dbReference>
<gene>
    <name evidence="6" type="ORF">EDD55_107147</name>
</gene>
<feature type="region of interest" description="Disordered" evidence="4">
    <location>
        <begin position="131"/>
        <end position="158"/>
    </location>
</feature>
<dbReference type="NCBIfam" id="TIGR02481">
    <property type="entry name" value="hemeryth_dom"/>
    <property type="match status" value="1"/>
</dbReference>
<keyword evidence="2" id="KW-0479">Metal-binding</keyword>
<dbReference type="AlphaFoldDB" id="A0A4R3J799"/>
<protein>
    <submittedName>
        <fullName evidence="6">Hemerythrin-like metal-binding protein</fullName>
    </submittedName>
</protein>
<dbReference type="InterPro" id="IPR012827">
    <property type="entry name" value="Hemerythrin_metal-bd"/>
</dbReference>
<evidence type="ECO:0000256" key="3">
    <source>
        <dbReference type="ARBA" id="ARBA00023004"/>
    </source>
</evidence>
<comment type="similarity">
    <text evidence="1">Belongs to the hemerythrin family.</text>
</comment>
<dbReference type="Proteomes" id="UP000295304">
    <property type="component" value="Unassembled WGS sequence"/>
</dbReference>
<evidence type="ECO:0000313" key="6">
    <source>
        <dbReference type="EMBL" id="TCS61738.1"/>
    </source>
</evidence>
<dbReference type="InterPro" id="IPR050669">
    <property type="entry name" value="Hemerythrin"/>
</dbReference>
<accession>A0A4R3J799</accession>
<evidence type="ECO:0000313" key="7">
    <source>
        <dbReference type="Proteomes" id="UP000295304"/>
    </source>
</evidence>
<dbReference type="InterPro" id="IPR035938">
    <property type="entry name" value="Hemerythrin-like_sf"/>
</dbReference>
<evidence type="ECO:0000256" key="4">
    <source>
        <dbReference type="SAM" id="MobiDB-lite"/>
    </source>
</evidence>
<dbReference type="Gene3D" id="1.20.120.50">
    <property type="entry name" value="Hemerythrin-like"/>
    <property type="match status" value="1"/>
</dbReference>
<evidence type="ECO:0000256" key="2">
    <source>
        <dbReference type="ARBA" id="ARBA00022723"/>
    </source>
</evidence>
<dbReference type="InterPro" id="IPR012312">
    <property type="entry name" value="Hemerythrin-like"/>
</dbReference>
<dbReference type="Pfam" id="PF01814">
    <property type="entry name" value="Hemerythrin"/>
    <property type="match status" value="1"/>
</dbReference>
<proteinExistence type="inferred from homology"/>
<keyword evidence="3" id="KW-0408">Iron</keyword>
<sequence>MADIEWNDETHALGIAPIDADHRAVIAALNDARNASTNAFAEAFRTLAAVTCAHFQNEEALMTKCGLDDNEHRGEHRRVLGEMEMLLARAEKGRARIARAFVAERMGAWLDIHIQTLDSALAAHLARTGFTTEDTPATAPPDGAPDRRTPGAPPGPGA</sequence>
<evidence type="ECO:0000259" key="5">
    <source>
        <dbReference type="Pfam" id="PF01814"/>
    </source>
</evidence>
<organism evidence="6 7">
    <name type="scientific">Varunaivibrio sulfuroxidans</name>
    <dbReference type="NCBI Taxonomy" id="1773489"/>
    <lineage>
        <taxon>Bacteria</taxon>
        <taxon>Pseudomonadati</taxon>
        <taxon>Pseudomonadota</taxon>
        <taxon>Alphaproteobacteria</taxon>
        <taxon>Rhodospirillales</taxon>
        <taxon>Magnetovibrionaceae</taxon>
        <taxon>Varunaivibrio</taxon>
    </lineage>
</organism>
<dbReference type="EMBL" id="SLZW01000007">
    <property type="protein sequence ID" value="TCS61738.1"/>
    <property type="molecule type" value="Genomic_DNA"/>
</dbReference>
<keyword evidence="7" id="KW-1185">Reference proteome</keyword>
<dbReference type="RefSeq" id="WP_165886348.1">
    <property type="nucleotide sequence ID" value="NZ_CP119676.1"/>
</dbReference>
<name>A0A4R3J799_9PROT</name>
<dbReference type="SUPFAM" id="SSF47188">
    <property type="entry name" value="Hemerythrin-like"/>
    <property type="match status" value="1"/>
</dbReference>
<evidence type="ECO:0000256" key="1">
    <source>
        <dbReference type="ARBA" id="ARBA00010587"/>
    </source>
</evidence>
<dbReference type="PANTHER" id="PTHR37164">
    <property type="entry name" value="BACTERIOHEMERYTHRIN"/>
    <property type="match status" value="1"/>
</dbReference>
<reference evidence="6 7" key="1">
    <citation type="submission" date="2019-03" db="EMBL/GenBank/DDBJ databases">
        <title>Genomic Encyclopedia of Type Strains, Phase IV (KMG-IV): sequencing the most valuable type-strain genomes for metagenomic binning, comparative biology and taxonomic classification.</title>
        <authorList>
            <person name="Goeker M."/>
        </authorList>
    </citation>
    <scope>NUCLEOTIDE SEQUENCE [LARGE SCALE GENOMIC DNA]</scope>
    <source>
        <strain evidence="6 7">DSM 101688</strain>
    </source>
</reference>
<feature type="domain" description="Hemerythrin-like" evidence="5">
    <location>
        <begin position="14"/>
        <end position="121"/>
    </location>
</feature>
<dbReference type="GO" id="GO:0046872">
    <property type="term" value="F:metal ion binding"/>
    <property type="evidence" value="ECO:0007669"/>
    <property type="project" value="UniProtKB-KW"/>
</dbReference>
<dbReference type="CDD" id="cd12107">
    <property type="entry name" value="Hemerythrin"/>
    <property type="match status" value="1"/>
</dbReference>